<keyword evidence="2" id="KW-1133">Transmembrane helix</keyword>
<evidence type="ECO:0000313" key="3">
    <source>
        <dbReference type="EMBL" id="PWN22409.1"/>
    </source>
</evidence>
<name>A0A316UB68_9BASI</name>
<feature type="transmembrane region" description="Helical" evidence="2">
    <location>
        <begin position="242"/>
        <end position="263"/>
    </location>
</feature>
<dbReference type="Proteomes" id="UP000245942">
    <property type="component" value="Unassembled WGS sequence"/>
</dbReference>
<gene>
    <name evidence="3" type="ORF">BCV69DRAFT_142962</name>
</gene>
<feature type="region of interest" description="Disordered" evidence="1">
    <location>
        <begin position="1"/>
        <end position="73"/>
    </location>
</feature>
<feature type="region of interest" description="Disordered" evidence="1">
    <location>
        <begin position="304"/>
        <end position="346"/>
    </location>
</feature>
<reference evidence="3 4" key="1">
    <citation type="journal article" date="2018" name="Mol. Biol. Evol.">
        <title>Broad Genomic Sampling Reveals a Smut Pathogenic Ancestry of the Fungal Clade Ustilaginomycotina.</title>
        <authorList>
            <person name="Kijpornyongpan T."/>
            <person name="Mondo S.J."/>
            <person name="Barry K."/>
            <person name="Sandor L."/>
            <person name="Lee J."/>
            <person name="Lipzen A."/>
            <person name="Pangilinan J."/>
            <person name="LaButti K."/>
            <person name="Hainaut M."/>
            <person name="Henrissat B."/>
            <person name="Grigoriev I.V."/>
            <person name="Spatafora J.W."/>
            <person name="Aime M.C."/>
        </authorList>
    </citation>
    <scope>NUCLEOTIDE SEQUENCE [LARGE SCALE GENOMIC DNA]</scope>
    <source>
        <strain evidence="3 4">MCA 4718</strain>
    </source>
</reference>
<feature type="transmembrane region" description="Helical" evidence="2">
    <location>
        <begin position="153"/>
        <end position="177"/>
    </location>
</feature>
<sequence length="346" mass="37086">MMTPGLARPIYPPTRSPSLYAPAHGPIAPRSDPAGRARSNDGAYSPLQSPTIAPSYRSRQPSLGTTKPEGLPENTHQAFLASTSEQPSCFSSSAPANSAIPFPLASPSSQWSISQEKAILTTLTILASLLAGTSTSLLSFYRNSKHAPEIVSALTYAAIGLEIWGSVVAAATMIIAISLEAACVEREAHRHHKGKAVYQGASEEAGVQATYAPLRASYLRQNEATRLSPLTLKVLDNLTLTCGYLIPFAALLELIALVAYAYSLLEQRAGIKDEAVAITLALTMGVGTTLAAIASAYWRRSDNRKTQASPRRGEQQQQGGDQEEWVWLREAEEGRESSLRPPSITI</sequence>
<dbReference type="GeneID" id="37011036"/>
<feature type="transmembrane region" description="Helical" evidence="2">
    <location>
        <begin position="275"/>
        <end position="298"/>
    </location>
</feature>
<evidence type="ECO:0000313" key="4">
    <source>
        <dbReference type="Proteomes" id="UP000245942"/>
    </source>
</evidence>
<keyword evidence="2" id="KW-0472">Membrane</keyword>
<organism evidence="3 4">
    <name type="scientific">Pseudomicrostroma glucosiphilum</name>
    <dbReference type="NCBI Taxonomy" id="1684307"/>
    <lineage>
        <taxon>Eukaryota</taxon>
        <taxon>Fungi</taxon>
        <taxon>Dikarya</taxon>
        <taxon>Basidiomycota</taxon>
        <taxon>Ustilaginomycotina</taxon>
        <taxon>Exobasidiomycetes</taxon>
        <taxon>Microstromatales</taxon>
        <taxon>Microstromatales incertae sedis</taxon>
        <taxon>Pseudomicrostroma</taxon>
    </lineage>
</organism>
<keyword evidence="4" id="KW-1185">Reference proteome</keyword>
<feature type="transmembrane region" description="Helical" evidence="2">
    <location>
        <begin position="118"/>
        <end position="141"/>
    </location>
</feature>
<feature type="compositionally biased region" description="Basic and acidic residues" evidence="1">
    <location>
        <begin position="326"/>
        <end position="338"/>
    </location>
</feature>
<evidence type="ECO:0000256" key="1">
    <source>
        <dbReference type="SAM" id="MobiDB-lite"/>
    </source>
</evidence>
<protein>
    <submittedName>
        <fullName evidence="3">Uncharacterized protein</fullName>
    </submittedName>
</protein>
<evidence type="ECO:0000256" key="2">
    <source>
        <dbReference type="SAM" id="Phobius"/>
    </source>
</evidence>
<keyword evidence="2" id="KW-0812">Transmembrane</keyword>
<dbReference type="EMBL" id="KZ819323">
    <property type="protein sequence ID" value="PWN22409.1"/>
    <property type="molecule type" value="Genomic_DNA"/>
</dbReference>
<dbReference type="RefSeq" id="XP_025349569.1">
    <property type="nucleotide sequence ID" value="XM_025489302.1"/>
</dbReference>
<proteinExistence type="predicted"/>
<accession>A0A316UB68</accession>
<dbReference type="AlphaFoldDB" id="A0A316UB68"/>
<feature type="compositionally biased region" description="Polar residues" evidence="1">
    <location>
        <begin position="46"/>
        <end position="65"/>
    </location>
</feature>